<proteinExistence type="predicted"/>
<sequence length="103" mass="11842">MRNYLQLLSITLFFTSQINAQDNPQWLRYPSISPDGTTIAFTYKGDIYRVSKDGGVAQQLTFHKAHDYQVIWNKKGDSLAFASNRFGNFDIYVMNARGGRRLD</sequence>
<dbReference type="EMBL" id="CP104205">
    <property type="protein sequence ID" value="UWX53734.1"/>
    <property type="molecule type" value="Genomic_DNA"/>
</dbReference>
<reference evidence="1" key="1">
    <citation type="submission" date="2022-09" db="EMBL/GenBank/DDBJ databases">
        <title>Maribacter litopenaei sp. nov., isolated from the intestinal tract of the Pacific White Shrimp, Litopenaeus vannamei.</title>
        <authorList>
            <person name="Kim S.Y."/>
            <person name="Hwang C.Y."/>
        </authorList>
    </citation>
    <scope>NUCLEOTIDE SEQUENCE</scope>
    <source>
        <strain evidence="1">HL-LV01</strain>
    </source>
</reference>
<protein>
    <recommendedName>
        <fullName evidence="3">Peptidase S41</fullName>
    </recommendedName>
</protein>
<evidence type="ECO:0000313" key="2">
    <source>
        <dbReference type="Proteomes" id="UP001059209"/>
    </source>
</evidence>
<gene>
    <name evidence="1" type="ORF">NYZ99_11305</name>
</gene>
<dbReference type="SUPFAM" id="SSF82171">
    <property type="entry name" value="DPP6 N-terminal domain-like"/>
    <property type="match status" value="1"/>
</dbReference>
<dbReference type="Gene3D" id="2.120.10.30">
    <property type="entry name" value="TolB, C-terminal domain"/>
    <property type="match status" value="1"/>
</dbReference>
<organism evidence="1 2">
    <name type="scientific">Maribacter litopenaei</name>
    <dbReference type="NCBI Taxonomy" id="2976127"/>
    <lineage>
        <taxon>Bacteria</taxon>
        <taxon>Pseudomonadati</taxon>
        <taxon>Bacteroidota</taxon>
        <taxon>Flavobacteriia</taxon>
        <taxon>Flavobacteriales</taxon>
        <taxon>Flavobacteriaceae</taxon>
        <taxon>Maribacter</taxon>
    </lineage>
</organism>
<keyword evidence="2" id="KW-1185">Reference proteome</keyword>
<accession>A0ABY5Y4D9</accession>
<dbReference type="InterPro" id="IPR011042">
    <property type="entry name" value="6-blade_b-propeller_TolB-like"/>
</dbReference>
<evidence type="ECO:0000313" key="1">
    <source>
        <dbReference type="EMBL" id="UWX53734.1"/>
    </source>
</evidence>
<dbReference type="InterPro" id="IPR011659">
    <property type="entry name" value="WD40"/>
</dbReference>
<evidence type="ECO:0008006" key="3">
    <source>
        <dbReference type="Google" id="ProtNLM"/>
    </source>
</evidence>
<dbReference type="RefSeq" id="WP_260571240.1">
    <property type="nucleotide sequence ID" value="NZ_CP104205.1"/>
</dbReference>
<dbReference type="Proteomes" id="UP001059209">
    <property type="component" value="Chromosome"/>
</dbReference>
<name>A0ABY5Y4D9_9FLAO</name>
<dbReference type="Pfam" id="PF07676">
    <property type="entry name" value="PD40"/>
    <property type="match status" value="2"/>
</dbReference>